<keyword evidence="2" id="KW-1185">Reference proteome</keyword>
<comment type="caution">
    <text evidence="1">The sequence shown here is derived from an EMBL/GenBank/DDBJ whole genome shotgun (WGS) entry which is preliminary data.</text>
</comment>
<gene>
    <name evidence="1" type="ORF">HAX54_037854</name>
</gene>
<dbReference type="Proteomes" id="UP000823775">
    <property type="component" value="Unassembled WGS sequence"/>
</dbReference>
<accession>A0ABS8VJP3</accession>
<evidence type="ECO:0000313" key="1">
    <source>
        <dbReference type="EMBL" id="MCE0480751.1"/>
    </source>
</evidence>
<organism evidence="1 2">
    <name type="scientific">Datura stramonium</name>
    <name type="common">Jimsonweed</name>
    <name type="synonym">Common thornapple</name>
    <dbReference type="NCBI Taxonomy" id="4076"/>
    <lineage>
        <taxon>Eukaryota</taxon>
        <taxon>Viridiplantae</taxon>
        <taxon>Streptophyta</taxon>
        <taxon>Embryophyta</taxon>
        <taxon>Tracheophyta</taxon>
        <taxon>Spermatophyta</taxon>
        <taxon>Magnoliopsida</taxon>
        <taxon>eudicotyledons</taxon>
        <taxon>Gunneridae</taxon>
        <taxon>Pentapetalae</taxon>
        <taxon>asterids</taxon>
        <taxon>lamiids</taxon>
        <taxon>Solanales</taxon>
        <taxon>Solanaceae</taxon>
        <taxon>Solanoideae</taxon>
        <taxon>Datureae</taxon>
        <taxon>Datura</taxon>
    </lineage>
</organism>
<evidence type="ECO:0000313" key="2">
    <source>
        <dbReference type="Proteomes" id="UP000823775"/>
    </source>
</evidence>
<name>A0ABS8VJP3_DATST</name>
<dbReference type="EMBL" id="JACEIK010005112">
    <property type="protein sequence ID" value="MCE0480751.1"/>
    <property type="molecule type" value="Genomic_DNA"/>
</dbReference>
<reference evidence="1 2" key="1">
    <citation type="journal article" date="2021" name="BMC Genomics">
        <title>Datura genome reveals duplications of psychoactive alkaloid biosynthetic genes and high mutation rate following tissue culture.</title>
        <authorList>
            <person name="Rajewski A."/>
            <person name="Carter-House D."/>
            <person name="Stajich J."/>
            <person name="Litt A."/>
        </authorList>
    </citation>
    <scope>NUCLEOTIDE SEQUENCE [LARGE SCALE GENOMIC DNA]</scope>
    <source>
        <strain evidence="1">AR-01</strain>
    </source>
</reference>
<proteinExistence type="predicted"/>
<sequence>MYELHCELSYQLQDLSSNNLLPSSPLPAASLQPAPTTREYESLWGSWDNLGFKVTQTDCYVHSKSSLDGKFEQGQLNPFGNIVVSPFAGM</sequence>
<protein>
    <submittedName>
        <fullName evidence="1">Uncharacterized protein</fullName>
    </submittedName>
</protein>